<organism evidence="3 4">
    <name type="scientific">Coffea canephora</name>
    <name type="common">Robusta coffee</name>
    <dbReference type="NCBI Taxonomy" id="49390"/>
    <lineage>
        <taxon>Eukaryota</taxon>
        <taxon>Viridiplantae</taxon>
        <taxon>Streptophyta</taxon>
        <taxon>Embryophyta</taxon>
        <taxon>Tracheophyta</taxon>
        <taxon>Spermatophyta</taxon>
        <taxon>Magnoliopsida</taxon>
        <taxon>eudicotyledons</taxon>
        <taxon>Gunneridae</taxon>
        <taxon>Pentapetalae</taxon>
        <taxon>asterids</taxon>
        <taxon>lamiids</taxon>
        <taxon>Gentianales</taxon>
        <taxon>Rubiaceae</taxon>
        <taxon>Ixoroideae</taxon>
        <taxon>Gardenieae complex</taxon>
        <taxon>Bertiereae - Coffeeae clade</taxon>
        <taxon>Coffeeae</taxon>
        <taxon>Coffea</taxon>
    </lineage>
</organism>
<dbReference type="Proteomes" id="UP000295252">
    <property type="component" value="Unassembled WGS sequence"/>
</dbReference>
<dbReference type="InterPro" id="IPR046523">
    <property type="entry name" value="UTP20_dom"/>
</dbReference>
<dbReference type="InterPro" id="IPR016024">
    <property type="entry name" value="ARM-type_fold"/>
</dbReference>
<evidence type="ECO:0000259" key="1">
    <source>
        <dbReference type="Pfam" id="PF07539"/>
    </source>
</evidence>
<dbReference type="GO" id="GO:0032040">
    <property type="term" value="C:small-subunit processome"/>
    <property type="evidence" value="ECO:0007669"/>
    <property type="project" value="TreeGrafter"/>
</dbReference>
<accession>A0A068VFB7</accession>
<dbReference type="InterPro" id="IPR011989">
    <property type="entry name" value="ARM-like"/>
</dbReference>
<dbReference type="AlphaFoldDB" id="A0A068VFB7"/>
<evidence type="ECO:0000313" key="4">
    <source>
        <dbReference type="Proteomes" id="UP000295252"/>
    </source>
</evidence>
<evidence type="ECO:0000259" key="2">
    <source>
        <dbReference type="Pfam" id="PF20416"/>
    </source>
</evidence>
<dbReference type="Gene3D" id="1.25.10.10">
    <property type="entry name" value="Leucine-rich Repeat Variant"/>
    <property type="match status" value="1"/>
</dbReference>
<feature type="domain" description="U3 small nucleolar RNA-associated protein 20" evidence="2">
    <location>
        <begin position="654"/>
        <end position="788"/>
    </location>
</feature>
<proteinExistence type="predicted"/>
<dbReference type="InterPro" id="IPR011430">
    <property type="entry name" value="UTP20_N"/>
</dbReference>
<dbReference type="PhylomeDB" id="A0A068VFB7"/>
<dbReference type="GO" id="GO:0030686">
    <property type="term" value="C:90S preribosome"/>
    <property type="evidence" value="ECO:0007669"/>
    <property type="project" value="TreeGrafter"/>
</dbReference>
<dbReference type="Pfam" id="PF07539">
    <property type="entry name" value="UTP20_N"/>
    <property type="match status" value="1"/>
</dbReference>
<dbReference type="STRING" id="49390.A0A068VFB7"/>
<reference evidence="4" key="1">
    <citation type="journal article" date="2014" name="Science">
        <title>The coffee genome provides insight into the convergent evolution of caffeine biosynthesis.</title>
        <authorList>
            <person name="Denoeud F."/>
            <person name="Carretero-Paulet L."/>
            <person name="Dereeper A."/>
            <person name="Droc G."/>
            <person name="Guyot R."/>
            <person name="Pietrella M."/>
            <person name="Zheng C."/>
            <person name="Alberti A."/>
            <person name="Anthony F."/>
            <person name="Aprea G."/>
            <person name="Aury J.M."/>
            <person name="Bento P."/>
            <person name="Bernard M."/>
            <person name="Bocs S."/>
            <person name="Campa C."/>
            <person name="Cenci A."/>
            <person name="Combes M.C."/>
            <person name="Crouzillat D."/>
            <person name="Da Silva C."/>
            <person name="Daddiego L."/>
            <person name="De Bellis F."/>
            <person name="Dussert S."/>
            <person name="Garsmeur O."/>
            <person name="Gayraud T."/>
            <person name="Guignon V."/>
            <person name="Jahn K."/>
            <person name="Jamilloux V."/>
            <person name="Joet T."/>
            <person name="Labadie K."/>
            <person name="Lan T."/>
            <person name="Leclercq J."/>
            <person name="Lepelley M."/>
            <person name="Leroy T."/>
            <person name="Li L.T."/>
            <person name="Librado P."/>
            <person name="Lopez L."/>
            <person name="Munoz A."/>
            <person name="Noel B."/>
            <person name="Pallavicini A."/>
            <person name="Perrotta G."/>
            <person name="Poncet V."/>
            <person name="Pot D."/>
            <person name="Priyono X."/>
            <person name="Rigoreau M."/>
            <person name="Rouard M."/>
            <person name="Rozas J."/>
            <person name="Tranchant-Dubreuil C."/>
            <person name="VanBuren R."/>
            <person name="Zhang Q."/>
            <person name="Andrade A.C."/>
            <person name="Argout X."/>
            <person name="Bertrand B."/>
            <person name="de Kochko A."/>
            <person name="Graziosi G."/>
            <person name="Henry R.J."/>
            <person name="Jayarama X."/>
            <person name="Ming R."/>
            <person name="Nagai C."/>
            <person name="Rounsley S."/>
            <person name="Sankoff D."/>
            <person name="Giuliano G."/>
            <person name="Albert V.A."/>
            <person name="Wincker P."/>
            <person name="Lashermes P."/>
        </authorList>
    </citation>
    <scope>NUCLEOTIDE SEQUENCE [LARGE SCALE GENOMIC DNA]</scope>
    <source>
        <strain evidence="4">cv. DH200-94</strain>
    </source>
</reference>
<keyword evidence="4" id="KW-1185">Reference proteome</keyword>
<sequence>MGCVVRVLESCTAALESSKCKEPSLTDSGFNVAAAYDIVDREIDIVTSTAVKQFKELRSLCLKIVSSALAKYENHDFHSEFWDLFFTAASPLIGSFKQEGASSEKPSSLFSCFLAMSRSIKFVPLLGRKKNLVPDIFSMFTITTASDAIISCVFKFVENLLNLDSQLGTEDGSVKRVLLPHLNVLVDSLHCLFTIASGTKRHPADNELFVFKLLSKYITEPLTAKKFVDILLPLLAKRLRNSDSCVVILQILQSVVEVVGSENNSKILSSVSPLLTFAGLDVRKSICDVLNALAKDDSSVFVVAKLLNEMNATSAMDIGSLDYDTIIGAYEKINGEFFHTVGKEHALIILSQSAYDMSSEELIFRQSAYRLLLCFVEFASEIVESKDKSDQGCWTEALIQHIVTSFLLKHMGNAMNRETSVQKLWIDLLREMVLKLPKVANLESYGTLYSQDPEQDFFNNVIHLQVIHEFVLTGKYMHVRVYSWCWVLASFLFFYEHRKIHKMNTIEGVLSCYSLCIHFNCSTMFFPSLVSKITQVIKGKGLVKQERKKDTVFEQFRLNVQFFFQQLHSNTYILLTEAIASIASCMTWKQYYELLMNCFREMTKREKQKVILRLTCCILDHFRFSETPAEAKFYDIQTCNQKTMLPKIQKLLSDSDNVNVNISLVALKLLKLLPGEIMNLQLSNIVHRISNFLKHRLESVRDEARLALAACLKELGLEHLQFMVKVLRGTLKSGSKLHTLAYTLSFILSKFLINPIRGKFDSCLEDLFSVIEIDILGDVSEQKEVDKIA</sequence>
<dbReference type="OrthoDB" id="360653at2759"/>
<dbReference type="Pfam" id="PF20416">
    <property type="entry name" value="UTP20"/>
    <property type="match status" value="1"/>
</dbReference>
<protein>
    <submittedName>
        <fullName evidence="3">DH200=94 genomic scaffold, scaffold_478</fullName>
    </submittedName>
</protein>
<dbReference type="PANTHER" id="PTHR17695:SF11">
    <property type="entry name" value="SMALL SUBUNIT PROCESSOME COMPONENT 20 HOMOLOG"/>
    <property type="match status" value="1"/>
</dbReference>
<dbReference type="Gramene" id="CDP19421">
    <property type="protein sequence ID" value="CDP19421"/>
    <property type="gene ID" value="GSCOC_T00007381001"/>
</dbReference>
<gene>
    <name evidence="3" type="ORF">GSCOC_T00007381001</name>
</gene>
<dbReference type="EMBL" id="HG739562">
    <property type="protein sequence ID" value="CDP19421.1"/>
    <property type="molecule type" value="Genomic_DNA"/>
</dbReference>
<dbReference type="InParanoid" id="A0A068VFB7"/>
<dbReference type="OMA" id="FCHELVR"/>
<name>A0A068VFB7_COFCA</name>
<dbReference type="PANTHER" id="PTHR17695">
    <property type="entry name" value="SMALL SUBUNIT PROCESSOME COMPONENT 20 HOMOLOG"/>
    <property type="match status" value="1"/>
</dbReference>
<evidence type="ECO:0000313" key="3">
    <source>
        <dbReference type="EMBL" id="CDP19421.1"/>
    </source>
</evidence>
<dbReference type="SUPFAM" id="SSF48371">
    <property type="entry name" value="ARM repeat"/>
    <property type="match status" value="1"/>
</dbReference>
<feature type="domain" description="U3 small nucleolar RNA-associated protein 20 N-terminal" evidence="1">
    <location>
        <begin position="46"/>
        <end position="417"/>
    </location>
</feature>
<dbReference type="InterPro" id="IPR052575">
    <property type="entry name" value="SSU_processome_comp_20"/>
</dbReference>